<proteinExistence type="predicted"/>
<feature type="non-terminal residue" evidence="1">
    <location>
        <position position="58"/>
    </location>
</feature>
<gene>
    <name evidence="1" type="ORF">RhiirA4_407138</name>
</gene>
<dbReference type="AlphaFoldDB" id="A0A2I1GWW8"/>
<protein>
    <submittedName>
        <fullName evidence="1">Uncharacterized protein</fullName>
    </submittedName>
</protein>
<comment type="caution">
    <text evidence="1">The sequence shown here is derived from an EMBL/GenBank/DDBJ whole genome shotgun (WGS) entry which is preliminary data.</text>
</comment>
<keyword evidence="2" id="KW-1185">Reference proteome</keyword>
<dbReference type="EMBL" id="LLXI01000968">
    <property type="protein sequence ID" value="PKY51119.1"/>
    <property type="molecule type" value="Genomic_DNA"/>
</dbReference>
<evidence type="ECO:0000313" key="1">
    <source>
        <dbReference type="EMBL" id="PKY51119.1"/>
    </source>
</evidence>
<name>A0A2I1GWW8_9GLOM</name>
<sequence length="58" mass="7018">MMMIIIHIFHYFLNGYHLIDLKVYSATWIDGKADYKRQNDKSWKKVEHKPIKVALKKL</sequence>
<evidence type="ECO:0000313" key="2">
    <source>
        <dbReference type="Proteomes" id="UP000234323"/>
    </source>
</evidence>
<organism evidence="1 2">
    <name type="scientific">Rhizophagus irregularis</name>
    <dbReference type="NCBI Taxonomy" id="588596"/>
    <lineage>
        <taxon>Eukaryota</taxon>
        <taxon>Fungi</taxon>
        <taxon>Fungi incertae sedis</taxon>
        <taxon>Mucoromycota</taxon>
        <taxon>Glomeromycotina</taxon>
        <taxon>Glomeromycetes</taxon>
        <taxon>Glomerales</taxon>
        <taxon>Glomeraceae</taxon>
        <taxon>Rhizophagus</taxon>
    </lineage>
</organism>
<accession>A0A2I1GWW8</accession>
<dbReference type="Proteomes" id="UP000234323">
    <property type="component" value="Unassembled WGS sequence"/>
</dbReference>
<reference evidence="1 2" key="1">
    <citation type="submission" date="2015-10" db="EMBL/GenBank/DDBJ databases">
        <title>Genome analyses suggest a sexual origin of heterokaryosis in a supposedly ancient asexual fungus.</title>
        <authorList>
            <person name="Ropars J."/>
            <person name="Sedzielewska K."/>
            <person name="Noel J."/>
            <person name="Charron P."/>
            <person name="Farinelli L."/>
            <person name="Marton T."/>
            <person name="Kruger M."/>
            <person name="Pelin A."/>
            <person name="Brachmann A."/>
            <person name="Corradi N."/>
        </authorList>
    </citation>
    <scope>NUCLEOTIDE SEQUENCE [LARGE SCALE GENOMIC DNA]</scope>
    <source>
        <strain evidence="1 2">A4</strain>
    </source>
</reference>